<evidence type="ECO:0000259" key="2">
    <source>
        <dbReference type="Pfam" id="PF13550"/>
    </source>
</evidence>
<dbReference type="RefSeq" id="WP_097804568.1">
    <property type="nucleotide sequence ID" value="NZ_FXYH01000006.1"/>
</dbReference>
<dbReference type="EMBL" id="FXYH01000006">
    <property type="protein sequence ID" value="SMX40634.1"/>
    <property type="molecule type" value="Genomic_DNA"/>
</dbReference>
<organism evidence="4 5">
    <name type="scientific">Pelagimonas varians</name>
    <dbReference type="NCBI Taxonomy" id="696760"/>
    <lineage>
        <taxon>Bacteria</taxon>
        <taxon>Pseudomonadati</taxon>
        <taxon>Pseudomonadota</taxon>
        <taxon>Alphaproteobacteria</taxon>
        <taxon>Rhodobacterales</taxon>
        <taxon>Roseobacteraceae</taxon>
        <taxon>Pelagimonas</taxon>
    </lineage>
</organism>
<dbReference type="OrthoDB" id="8445115at2"/>
<dbReference type="InterPro" id="IPR032876">
    <property type="entry name" value="J_dom"/>
</dbReference>
<accession>A0A238KDU6</accession>
<evidence type="ECO:0000259" key="1">
    <source>
        <dbReference type="Pfam" id="PF13547"/>
    </source>
</evidence>
<evidence type="ECO:0000259" key="3">
    <source>
        <dbReference type="Pfam" id="PF23666"/>
    </source>
</evidence>
<dbReference type="CDD" id="cd19607">
    <property type="entry name" value="GTA_TIM-barrel-like"/>
    <property type="match status" value="1"/>
</dbReference>
<gene>
    <name evidence="4" type="ORF">PEV8663_02067</name>
</gene>
<reference evidence="4 5" key="1">
    <citation type="submission" date="2017-05" db="EMBL/GenBank/DDBJ databases">
        <authorList>
            <person name="Song R."/>
            <person name="Chenine A.L."/>
            <person name="Ruprecht R.M."/>
        </authorList>
    </citation>
    <scope>NUCLEOTIDE SEQUENCE [LARGE SCALE GENOMIC DNA]</scope>
    <source>
        <strain evidence="4 5">CECT 8663</strain>
    </source>
</reference>
<dbReference type="InterPro" id="IPR056490">
    <property type="entry name" value="Rcc01698_C"/>
</dbReference>
<evidence type="ECO:0000313" key="4">
    <source>
        <dbReference type="EMBL" id="SMX40634.1"/>
    </source>
</evidence>
<feature type="domain" description="Tip attachment protein J" evidence="2">
    <location>
        <begin position="823"/>
        <end position="982"/>
    </location>
</feature>
<evidence type="ECO:0000313" key="5">
    <source>
        <dbReference type="Proteomes" id="UP000220836"/>
    </source>
</evidence>
<name>A0A238KDU6_9RHOB</name>
<sequence>MATIALGAIGGMIGGSIGGSILGVSAMAIGTAVGRMAGSYVDNWVAASLAPAQKVEGPKLENLTATSSTEGEAIPRIYGRMKCGVQLLWATDFEHDRNTKTSGGGKGGPKPKVKEITHHYWAHFAAALCEGEITGIGRIWIEGEEVSRDDFTLRVYHGSETQEPDPLIVEKTDGPVPAYRGIAYVVFENFPIHNYGTIPQMSIEVFKAPTSSTSMEGQLQAVAMIPDGEFVFATQNVMSDQTPQSSYFSDAFELMGFDGDLLNRGHSTPEVNHARRDATDFEVSLEQLNAHFPKVESVSLVVTWYGSDLRAGTCLVQPGVNHATKVSEPVWSVGGLLRSEAYQVSKKLDGSANYGGTPADFAVIQGVRHLVSMGNAVTFYPFVMMDIPQGNILPDPYSDNAAAIGQPDMPWRGRITCSPSMGYVGSVDQSQAAADQVAAFFGAAQASDFAISGDSVTYTGDPNDWGYRRMILHNAFLCQVAGGVEAFLIGSELRGLTQIRGPGNSFPAVTALKVLAVDVATILPGVQLSYAADWSEYHSYRPDDGSGNVFFHLDPLWSDANIAFVGVDNYLPLTDWRDGSDHLDAGIANSIYDLDYLQTGIEGGEYADWYYASAADREIQNRTPITDGQGKPWVFANKDMRSWWSNPHIDRIGGVEIASASDWVPQSKPITFTEIGCAAIDKGTNQPNVFYLEDGGSESYLPYFSRGWRNEAIQRRYFEAVLGYWNDPANNPASAVYGGPMIDVSRSAAWAWDARPFPWFPALSEVWSDGPNHDRGHWLNGRAGAMPVADLLQMLCVRSGMDLARIDTSEIWQVIDGYYIGSIESARASISVLAQYFGIDAVESDGKIVFRSRDQQAHHPLHLGELVHGREDDPFEITRAQETELPRALKWTVLNSQAGYEAMPVEERKGAAQNVRESATSMMLATWSGGAEQRCRVAFWEQIVGREAINLSLPPNRQALRAGDVISLPERDGFERWRIQRLNQGDALKLEAVRHDPELHDMPPGAARQTKMRPRALIDGPPLVRILDLPQIHEDVPAHRPFAAVWADPWGGGYDIRSSTSVDGFTSIATVETRASIGVSKTDLPAGPLWLFDEANDMEIELLSGSLTAVSDTELFAGANALAIEVAPDQWEILQAGQVELIGSRRYRLSHLLRGQRGTEWLMPDVIAAGAMIVLLDENLVPLPISMADIGVPTNWQVSGYSAAAKVTELAFMCEGTGLIPFAPAHLKAKASGADIELSWFRRDRLLSSESWALSEVPVSESSELYQVEILTAAGTVIRTVQTDQPSVTWTAAMQTADIGAAWFRVAQIGALGPGRTTEADLTDI</sequence>
<feature type="domain" description="Rcc01698-like C-terminal" evidence="3">
    <location>
        <begin position="1075"/>
        <end position="1174"/>
    </location>
</feature>
<dbReference type="Pfam" id="PF13550">
    <property type="entry name" value="Phage-tail_3"/>
    <property type="match status" value="1"/>
</dbReference>
<proteinExistence type="predicted"/>
<dbReference type="Gene3D" id="3.20.20.80">
    <property type="entry name" value="Glycosidases"/>
    <property type="match status" value="1"/>
</dbReference>
<dbReference type="Proteomes" id="UP000220836">
    <property type="component" value="Unassembled WGS sequence"/>
</dbReference>
<protein>
    <recommendedName>
        <fullName evidence="6">Tip attachment protein J domain-containing protein</fullName>
    </recommendedName>
</protein>
<evidence type="ECO:0008006" key="6">
    <source>
        <dbReference type="Google" id="ProtNLM"/>
    </source>
</evidence>
<dbReference type="Pfam" id="PF13547">
    <property type="entry name" value="GTA_TIM"/>
    <property type="match status" value="1"/>
</dbReference>
<keyword evidence="5" id="KW-1185">Reference proteome</keyword>
<dbReference type="Pfam" id="PF23666">
    <property type="entry name" value="Rcc01698_C"/>
    <property type="match status" value="1"/>
</dbReference>
<feature type="domain" description="GTA TIM-barrel-like" evidence="1">
    <location>
        <begin position="465"/>
        <end position="761"/>
    </location>
</feature>
<dbReference type="InterPro" id="IPR025195">
    <property type="entry name" value="GTA_TIM_dom"/>
</dbReference>